<evidence type="ECO:0000313" key="7">
    <source>
        <dbReference type="Proteomes" id="UP001152320"/>
    </source>
</evidence>
<keyword evidence="2" id="KW-0677">Repeat</keyword>
<feature type="domain" description="SRCR" evidence="5">
    <location>
        <begin position="262"/>
        <end position="361"/>
    </location>
</feature>
<gene>
    <name evidence="6" type="ORF">HOLleu_44103</name>
</gene>
<feature type="disulfide bond" evidence="4">
    <location>
        <begin position="66"/>
        <end position="130"/>
    </location>
</feature>
<comment type="caution">
    <text evidence="4">Lacks conserved residue(s) required for the propagation of feature annotation.</text>
</comment>
<dbReference type="OrthoDB" id="9119369at2759"/>
<reference evidence="6" key="1">
    <citation type="submission" date="2021-10" db="EMBL/GenBank/DDBJ databases">
        <title>Tropical sea cucumber genome reveals ecological adaptation and Cuvierian tubules defense mechanism.</title>
        <authorList>
            <person name="Chen T."/>
        </authorList>
    </citation>
    <scope>NUCLEOTIDE SEQUENCE</scope>
    <source>
        <strain evidence="6">Nanhai2018</strain>
        <tissue evidence="6">Muscle</tissue>
    </source>
</reference>
<dbReference type="SMART" id="SM00202">
    <property type="entry name" value="SR"/>
    <property type="match status" value="3"/>
</dbReference>
<dbReference type="Pfam" id="PF00530">
    <property type="entry name" value="SRCR"/>
    <property type="match status" value="3"/>
</dbReference>
<keyword evidence="3 4" id="KW-1015">Disulfide bond</keyword>
<feature type="disulfide bond" evidence="4">
    <location>
        <begin position="215"/>
        <end position="225"/>
    </location>
</feature>
<keyword evidence="1" id="KW-0732">Signal</keyword>
<dbReference type="Proteomes" id="UP001152320">
    <property type="component" value="Unassembled WGS sequence"/>
</dbReference>
<evidence type="ECO:0000256" key="4">
    <source>
        <dbReference type="PROSITE-ProRule" id="PRU00196"/>
    </source>
</evidence>
<keyword evidence="7" id="KW-1185">Reference proteome</keyword>
<dbReference type="Gene3D" id="3.10.250.10">
    <property type="entry name" value="SRCR-like domain"/>
    <property type="match status" value="3"/>
</dbReference>
<dbReference type="AlphaFoldDB" id="A0A9Q1B9G7"/>
<dbReference type="PROSITE" id="PS50287">
    <property type="entry name" value="SRCR_2"/>
    <property type="match status" value="3"/>
</dbReference>
<dbReference type="SUPFAM" id="SSF56487">
    <property type="entry name" value="SRCR-like"/>
    <property type="match status" value="3"/>
</dbReference>
<dbReference type="EMBL" id="JAIZAY010000640">
    <property type="protein sequence ID" value="KAJ8018095.1"/>
    <property type="molecule type" value="Genomic_DNA"/>
</dbReference>
<name>A0A9Q1B9G7_HOLLE</name>
<proteinExistence type="predicted"/>
<feature type="domain" description="SRCR" evidence="5">
    <location>
        <begin position="40"/>
        <end position="139"/>
    </location>
</feature>
<comment type="caution">
    <text evidence="6">The sequence shown here is derived from an EMBL/GenBank/DDBJ whole genome shotgun (WGS) entry which is preliminary data.</text>
</comment>
<dbReference type="InterPro" id="IPR001190">
    <property type="entry name" value="SRCR"/>
</dbReference>
<dbReference type="InterPro" id="IPR036772">
    <property type="entry name" value="SRCR-like_dom_sf"/>
</dbReference>
<organism evidence="6 7">
    <name type="scientific">Holothuria leucospilota</name>
    <name type="common">Black long sea cucumber</name>
    <name type="synonym">Mertensiothuria leucospilota</name>
    <dbReference type="NCBI Taxonomy" id="206669"/>
    <lineage>
        <taxon>Eukaryota</taxon>
        <taxon>Metazoa</taxon>
        <taxon>Echinodermata</taxon>
        <taxon>Eleutherozoa</taxon>
        <taxon>Echinozoa</taxon>
        <taxon>Holothuroidea</taxon>
        <taxon>Aspidochirotacea</taxon>
        <taxon>Aspidochirotida</taxon>
        <taxon>Holothuriidae</taxon>
        <taxon>Holothuria</taxon>
    </lineage>
</organism>
<evidence type="ECO:0000256" key="1">
    <source>
        <dbReference type="ARBA" id="ARBA00022729"/>
    </source>
</evidence>
<evidence type="ECO:0000256" key="2">
    <source>
        <dbReference type="ARBA" id="ARBA00022737"/>
    </source>
</evidence>
<dbReference type="GO" id="GO:0016020">
    <property type="term" value="C:membrane"/>
    <property type="evidence" value="ECO:0007669"/>
    <property type="project" value="InterPro"/>
</dbReference>
<evidence type="ECO:0000256" key="3">
    <source>
        <dbReference type="ARBA" id="ARBA00023157"/>
    </source>
</evidence>
<dbReference type="PRINTS" id="PR00258">
    <property type="entry name" value="SPERACTRCPTR"/>
</dbReference>
<sequence>MLCYLHSFSQWSLFKVSTYTENALPLGIGVGYWADGDALLRLVGGNSSLEGRLEVSWGGGVWGSVCSKFWGLGSARFVCRHLGYTGVEDYGTVEGNASYPMLQYLSCNDEDETYWDDCLHRYTRPEKIFCDSYATVKCSAFANEGTLRLTGAAPAREGRVEIFRDGVWGGVSIRDDNAHAVVCNQLGYPGRHRILDNIEFEVSVNSPVLLDIIDCQGSEASIIDCVHVWYNHSDASYNKGANTRCNRPATVTAFSLKGNFAPRLYNGTSIYEGRLEIWEGDQWRRVCNSTIGPNEAEVICRQLGNMSLETFYNWPKFGKGINPVLSWSFSCNRMVTFLNQCDYSYVTTRNLDCDSVAVKCFSELKF</sequence>
<evidence type="ECO:0000313" key="6">
    <source>
        <dbReference type="EMBL" id="KAJ8018095.1"/>
    </source>
</evidence>
<feature type="disulfide bond" evidence="4">
    <location>
        <begin position="331"/>
        <end position="341"/>
    </location>
</feature>
<evidence type="ECO:0000259" key="5">
    <source>
        <dbReference type="PROSITE" id="PS50287"/>
    </source>
</evidence>
<feature type="domain" description="SRCR" evidence="5">
    <location>
        <begin position="147"/>
        <end position="246"/>
    </location>
</feature>
<accession>A0A9Q1B9G7</accession>
<dbReference type="PANTHER" id="PTHR19331">
    <property type="entry name" value="SCAVENGER RECEPTOR DOMAIN-CONTAINING"/>
    <property type="match status" value="1"/>
</dbReference>
<protein>
    <submittedName>
        <fullName evidence="6">Neurotrypsin</fullName>
    </submittedName>
</protein>